<comment type="caution">
    <text evidence="2">The sequence shown here is derived from an EMBL/GenBank/DDBJ whole genome shotgun (WGS) entry which is preliminary data.</text>
</comment>
<dbReference type="eggNOG" id="COG0305">
    <property type="taxonomic scope" value="Bacteria"/>
</dbReference>
<gene>
    <name evidence="2" type="ORF">M23134_05684</name>
</gene>
<dbReference type="OrthoDB" id="9773982at2"/>
<dbReference type="GO" id="GO:0003678">
    <property type="term" value="F:DNA helicase activity"/>
    <property type="evidence" value="ECO:0007669"/>
    <property type="project" value="InterPro"/>
</dbReference>
<accession>A1ZIE3</accession>
<dbReference type="Pfam" id="PF03796">
    <property type="entry name" value="DnaB_C"/>
    <property type="match status" value="1"/>
</dbReference>
<protein>
    <submittedName>
        <fullName evidence="2">Replicative DNA helicase DnaB</fullName>
    </submittedName>
</protein>
<dbReference type="Proteomes" id="UP000004095">
    <property type="component" value="Unassembled WGS sequence"/>
</dbReference>
<dbReference type="GO" id="GO:0005524">
    <property type="term" value="F:ATP binding"/>
    <property type="evidence" value="ECO:0007669"/>
    <property type="project" value="InterPro"/>
</dbReference>
<dbReference type="InterPro" id="IPR007694">
    <property type="entry name" value="DNA_helicase_DnaB-like_C"/>
</dbReference>
<sequence>MKKQSNNQSQNKTPAEISGITSGFEELDQLTGGWQKGQLTLIASLSGLGKTSLMAMFAHSASKENTPTLIFNLESPTDCLVHRMICTEARVEMNSSRSGQLTREEFASFEKQAQLLNQRPIFIDDSSSFPLQKLKTKIMRFKIKHDIQLVCIDFIQFIEVKEQSFGSRSQELAWITEQLKKMTSELQISIIAVVQLNRSHALERRPPCLADLEATKNADTVLFLHRVPEDTQGITQLILAKNKAKPTNVTIPLQFIGKHTYFKSLQK</sequence>
<evidence type="ECO:0000313" key="2">
    <source>
        <dbReference type="EMBL" id="EAY29811.1"/>
    </source>
</evidence>
<keyword evidence="2" id="KW-0378">Hydrolase</keyword>
<dbReference type="Gene3D" id="3.40.50.300">
    <property type="entry name" value="P-loop containing nucleotide triphosphate hydrolases"/>
    <property type="match status" value="1"/>
</dbReference>
<dbReference type="PROSITE" id="PS51199">
    <property type="entry name" value="SF4_HELICASE"/>
    <property type="match status" value="1"/>
</dbReference>
<keyword evidence="2" id="KW-0347">Helicase</keyword>
<feature type="domain" description="SF4 helicase" evidence="1">
    <location>
        <begin position="13"/>
        <end position="267"/>
    </location>
</feature>
<keyword evidence="2" id="KW-0547">Nucleotide-binding</keyword>
<keyword evidence="3" id="KW-1185">Reference proteome</keyword>
<keyword evidence="2" id="KW-0067">ATP-binding</keyword>
<evidence type="ECO:0000313" key="3">
    <source>
        <dbReference type="Proteomes" id="UP000004095"/>
    </source>
</evidence>
<dbReference type="InterPro" id="IPR027417">
    <property type="entry name" value="P-loop_NTPase"/>
</dbReference>
<dbReference type="GO" id="GO:0005829">
    <property type="term" value="C:cytosol"/>
    <property type="evidence" value="ECO:0007669"/>
    <property type="project" value="TreeGrafter"/>
</dbReference>
<dbReference type="GO" id="GO:0006260">
    <property type="term" value="P:DNA replication"/>
    <property type="evidence" value="ECO:0007669"/>
    <property type="project" value="InterPro"/>
</dbReference>
<name>A1ZIE3_MICM2</name>
<dbReference type="EMBL" id="AAWS01000009">
    <property type="protein sequence ID" value="EAY29811.1"/>
    <property type="molecule type" value="Genomic_DNA"/>
</dbReference>
<dbReference type="PANTHER" id="PTHR30153:SF2">
    <property type="entry name" value="REPLICATIVE DNA HELICASE"/>
    <property type="match status" value="1"/>
</dbReference>
<organism evidence="2 3">
    <name type="scientific">Microscilla marina ATCC 23134</name>
    <dbReference type="NCBI Taxonomy" id="313606"/>
    <lineage>
        <taxon>Bacteria</taxon>
        <taxon>Pseudomonadati</taxon>
        <taxon>Bacteroidota</taxon>
        <taxon>Cytophagia</taxon>
        <taxon>Cytophagales</taxon>
        <taxon>Microscillaceae</taxon>
        <taxon>Microscilla</taxon>
    </lineage>
</organism>
<evidence type="ECO:0000259" key="1">
    <source>
        <dbReference type="PROSITE" id="PS51199"/>
    </source>
</evidence>
<dbReference type="RefSeq" id="WP_004155625.1">
    <property type="nucleotide sequence ID" value="NZ_AAWS01000009.1"/>
</dbReference>
<proteinExistence type="predicted"/>
<dbReference type="SUPFAM" id="SSF52540">
    <property type="entry name" value="P-loop containing nucleoside triphosphate hydrolases"/>
    <property type="match status" value="1"/>
</dbReference>
<reference evidence="2 3" key="1">
    <citation type="submission" date="2007-01" db="EMBL/GenBank/DDBJ databases">
        <authorList>
            <person name="Haygood M."/>
            <person name="Podell S."/>
            <person name="Anderson C."/>
            <person name="Hopkinson B."/>
            <person name="Roe K."/>
            <person name="Barbeau K."/>
            <person name="Gaasterland T."/>
            <person name="Ferriera S."/>
            <person name="Johnson J."/>
            <person name="Kravitz S."/>
            <person name="Beeson K."/>
            <person name="Sutton G."/>
            <person name="Rogers Y.-H."/>
            <person name="Friedman R."/>
            <person name="Frazier M."/>
            <person name="Venter J.C."/>
        </authorList>
    </citation>
    <scope>NUCLEOTIDE SEQUENCE [LARGE SCALE GENOMIC DNA]</scope>
    <source>
        <strain evidence="2 3">ATCC 23134</strain>
    </source>
</reference>
<dbReference type="AlphaFoldDB" id="A1ZIE3"/>
<dbReference type="PANTHER" id="PTHR30153">
    <property type="entry name" value="REPLICATIVE DNA HELICASE DNAB"/>
    <property type="match status" value="1"/>
</dbReference>